<keyword evidence="2" id="KW-1185">Reference proteome</keyword>
<evidence type="ECO:0000313" key="2">
    <source>
        <dbReference type="Proteomes" id="UP000076858"/>
    </source>
</evidence>
<dbReference type="EMBL" id="LRGB01001937">
    <property type="protein sequence ID" value="KZS09952.1"/>
    <property type="molecule type" value="Genomic_DNA"/>
</dbReference>
<reference evidence="1 2" key="1">
    <citation type="submission" date="2016-03" db="EMBL/GenBank/DDBJ databases">
        <title>EvidentialGene: Evidence-directed Construction of Genes on Genomes.</title>
        <authorList>
            <person name="Gilbert D.G."/>
            <person name="Choi J.-H."/>
            <person name="Mockaitis K."/>
            <person name="Colbourne J."/>
            <person name="Pfrender M."/>
        </authorList>
    </citation>
    <scope>NUCLEOTIDE SEQUENCE [LARGE SCALE GENOMIC DNA]</scope>
    <source>
        <strain evidence="1 2">Xinb3</strain>
        <tissue evidence="1">Complete organism</tissue>
    </source>
</reference>
<comment type="caution">
    <text evidence="1">The sequence shown here is derived from an EMBL/GenBank/DDBJ whole genome shotgun (WGS) entry which is preliminary data.</text>
</comment>
<organism evidence="1 2">
    <name type="scientific">Daphnia magna</name>
    <dbReference type="NCBI Taxonomy" id="35525"/>
    <lineage>
        <taxon>Eukaryota</taxon>
        <taxon>Metazoa</taxon>
        <taxon>Ecdysozoa</taxon>
        <taxon>Arthropoda</taxon>
        <taxon>Crustacea</taxon>
        <taxon>Branchiopoda</taxon>
        <taxon>Diplostraca</taxon>
        <taxon>Cladocera</taxon>
        <taxon>Anomopoda</taxon>
        <taxon>Daphniidae</taxon>
        <taxon>Daphnia</taxon>
    </lineage>
</organism>
<dbReference type="AlphaFoldDB" id="A0A164SUE2"/>
<sequence length="60" mass="6857">MMPIFPFVHVCLPNNMKCTTRHLWQGAVSYANDTRDIENYKTIRMLHALCCCIAILSPSS</sequence>
<proteinExistence type="predicted"/>
<dbReference type="Proteomes" id="UP000076858">
    <property type="component" value="Unassembled WGS sequence"/>
</dbReference>
<accession>A0A164SUE2</accession>
<name>A0A164SUE2_9CRUS</name>
<evidence type="ECO:0000313" key="1">
    <source>
        <dbReference type="EMBL" id="KZS09952.1"/>
    </source>
</evidence>
<protein>
    <submittedName>
        <fullName evidence="1">Uncharacterized protein</fullName>
    </submittedName>
</protein>
<gene>
    <name evidence="1" type="ORF">APZ42_025777</name>
</gene>